<feature type="non-terminal residue" evidence="1">
    <location>
        <position position="427"/>
    </location>
</feature>
<proteinExistence type="predicted"/>
<organism evidence="1 2">
    <name type="scientific">Elysia chlorotica</name>
    <name type="common">Eastern emerald elysia</name>
    <name type="synonym">Sea slug</name>
    <dbReference type="NCBI Taxonomy" id="188477"/>
    <lineage>
        <taxon>Eukaryota</taxon>
        <taxon>Metazoa</taxon>
        <taxon>Spiralia</taxon>
        <taxon>Lophotrochozoa</taxon>
        <taxon>Mollusca</taxon>
        <taxon>Gastropoda</taxon>
        <taxon>Heterobranchia</taxon>
        <taxon>Euthyneura</taxon>
        <taxon>Panpulmonata</taxon>
        <taxon>Sacoglossa</taxon>
        <taxon>Placobranchoidea</taxon>
        <taxon>Plakobranchidae</taxon>
        <taxon>Elysia</taxon>
    </lineage>
</organism>
<dbReference type="PANTHER" id="PTHR16071">
    <property type="entry name" value="CHROMOSOME 1 OPEN READING FRAME 112"/>
    <property type="match status" value="1"/>
</dbReference>
<sequence length="427" mass="47731">MSHSQQSQTDFLSEVASWTQETCLKKLDNALPAVVKQLENADFIENGIRALQVLCDVVLPCVVREAMEERVFRSISKHVCHLVDRALDKIQAQLAESEEDSSEGDVHSVLEECLQWTLNIGACLESCINLTLTSNTSSVELCLVQSLLRCSLHFLRQVYKHCKDSSDLYGGFLDLVSDTLSQLFKKAHSLQMMVLGLLDKVYVTGAALEDQVVVLASVCTGLFEVCSLVTSLDVKLSLSLWKCISKLCSQHLALLQDRLDVCPFINFLCGEIKEGYSYLFQLSPQAGSHTLCDGDDKAFSKTVRILGFQMKVVVALLRDFSDYLGECEARLLGLLLHLHRHLPPSLSCVPLPDKQDSEVRTHVVNATVPCLTHLVGNRAFRSAFTRDSADHEPEDQFPKLLLHLMVLDILPKCEDDVVDMWLRPVKK</sequence>
<evidence type="ECO:0000313" key="1">
    <source>
        <dbReference type="EMBL" id="RUS80426.1"/>
    </source>
</evidence>
<name>A0A3S1B5L5_ELYCH</name>
<gene>
    <name evidence="1" type="ORF">EGW08_011795</name>
</gene>
<dbReference type="OrthoDB" id="6137395at2759"/>
<dbReference type="STRING" id="188477.A0A3S1B5L5"/>
<protein>
    <submittedName>
        <fullName evidence="1">Uncharacterized protein</fullName>
    </submittedName>
</protein>
<keyword evidence="2" id="KW-1185">Reference proteome</keyword>
<dbReference type="EMBL" id="RQTK01000391">
    <property type="protein sequence ID" value="RUS80426.1"/>
    <property type="molecule type" value="Genomic_DNA"/>
</dbReference>
<comment type="caution">
    <text evidence="1">The sequence shown here is derived from an EMBL/GenBank/DDBJ whole genome shotgun (WGS) entry which is preliminary data.</text>
</comment>
<reference evidence="1 2" key="1">
    <citation type="submission" date="2019-01" db="EMBL/GenBank/DDBJ databases">
        <title>A draft genome assembly of the solar-powered sea slug Elysia chlorotica.</title>
        <authorList>
            <person name="Cai H."/>
            <person name="Li Q."/>
            <person name="Fang X."/>
            <person name="Li J."/>
            <person name="Curtis N.E."/>
            <person name="Altenburger A."/>
            <person name="Shibata T."/>
            <person name="Feng M."/>
            <person name="Maeda T."/>
            <person name="Schwartz J.A."/>
            <person name="Shigenobu S."/>
            <person name="Lundholm N."/>
            <person name="Nishiyama T."/>
            <person name="Yang H."/>
            <person name="Hasebe M."/>
            <person name="Li S."/>
            <person name="Pierce S.K."/>
            <person name="Wang J."/>
        </authorList>
    </citation>
    <scope>NUCLEOTIDE SEQUENCE [LARGE SCALE GENOMIC DNA]</scope>
    <source>
        <strain evidence="1">EC2010</strain>
        <tissue evidence="1">Whole organism of an adult</tissue>
    </source>
</reference>
<dbReference type="AlphaFoldDB" id="A0A3S1B5L5"/>
<dbReference type="Proteomes" id="UP000271974">
    <property type="component" value="Unassembled WGS sequence"/>
</dbReference>
<accession>A0A3S1B5L5</accession>
<dbReference type="InterPro" id="IPR027902">
    <property type="entry name" value="DUF4487"/>
</dbReference>
<evidence type="ECO:0000313" key="2">
    <source>
        <dbReference type="Proteomes" id="UP000271974"/>
    </source>
</evidence>
<dbReference type="PANTHER" id="PTHR16071:SF2">
    <property type="entry name" value="FIGNL1-INTERACTING REGULATOR OF RECOMBINATION AND MITOSIS"/>
    <property type="match status" value="1"/>
</dbReference>